<name>A0A2D3VCN2_9PEZI</name>
<gene>
    <name evidence="7" type="ORF">RCC_08467</name>
</gene>
<dbReference type="InterPro" id="IPR047122">
    <property type="entry name" value="Trans-enoyl_RdTase-like"/>
</dbReference>
<dbReference type="InterPro" id="IPR036291">
    <property type="entry name" value="NAD(P)-bd_dom_sf"/>
</dbReference>
<evidence type="ECO:0000259" key="6">
    <source>
        <dbReference type="SMART" id="SM00829"/>
    </source>
</evidence>
<dbReference type="STRING" id="112498.A0A2D3VCN2"/>
<proteinExistence type="inferred from homology"/>
<evidence type="ECO:0000313" key="7">
    <source>
        <dbReference type="EMBL" id="CZT22762.1"/>
    </source>
</evidence>
<dbReference type="Proteomes" id="UP000225277">
    <property type="component" value="Unassembled WGS sequence"/>
</dbReference>
<comment type="similarity">
    <text evidence="1">Belongs to the zinc-containing alcohol dehydrogenase family.</text>
</comment>
<keyword evidence="5" id="KW-0560">Oxidoreductase</keyword>
<comment type="subunit">
    <text evidence="2">Monomer.</text>
</comment>
<evidence type="ECO:0000256" key="5">
    <source>
        <dbReference type="ARBA" id="ARBA00023002"/>
    </source>
</evidence>
<dbReference type="SMART" id="SM00829">
    <property type="entry name" value="PKS_ER"/>
    <property type="match status" value="1"/>
</dbReference>
<dbReference type="GO" id="GO:0000166">
    <property type="term" value="F:nucleotide binding"/>
    <property type="evidence" value="ECO:0007669"/>
    <property type="project" value="UniProtKB-KW"/>
</dbReference>
<dbReference type="InterPro" id="IPR011032">
    <property type="entry name" value="GroES-like_sf"/>
</dbReference>
<dbReference type="SUPFAM" id="SSF51735">
    <property type="entry name" value="NAD(P)-binding Rossmann-fold domains"/>
    <property type="match status" value="1"/>
</dbReference>
<dbReference type="InterPro" id="IPR013149">
    <property type="entry name" value="ADH-like_C"/>
</dbReference>
<dbReference type="GeneID" id="35603562"/>
<evidence type="ECO:0000256" key="4">
    <source>
        <dbReference type="ARBA" id="ARBA00022857"/>
    </source>
</evidence>
<dbReference type="Gene3D" id="3.40.50.720">
    <property type="entry name" value="NAD(P)-binding Rossmann-like Domain"/>
    <property type="match status" value="1"/>
</dbReference>
<dbReference type="CDD" id="cd08249">
    <property type="entry name" value="enoyl_reductase_like"/>
    <property type="match status" value="1"/>
</dbReference>
<dbReference type="Pfam" id="PF00107">
    <property type="entry name" value="ADH_zinc_N"/>
    <property type="match status" value="1"/>
</dbReference>
<reference evidence="7 8" key="1">
    <citation type="submission" date="2016-03" db="EMBL/GenBank/DDBJ databases">
        <authorList>
            <person name="Ploux O."/>
        </authorList>
    </citation>
    <scope>NUCLEOTIDE SEQUENCE [LARGE SCALE GENOMIC DNA]</scope>
    <source>
        <strain evidence="7 8">URUG2</strain>
    </source>
</reference>
<evidence type="ECO:0000256" key="2">
    <source>
        <dbReference type="ARBA" id="ARBA00011245"/>
    </source>
</evidence>
<keyword evidence="8" id="KW-1185">Reference proteome</keyword>
<dbReference type="SUPFAM" id="SSF50129">
    <property type="entry name" value="GroES-like"/>
    <property type="match status" value="1"/>
</dbReference>
<dbReference type="OrthoDB" id="48317at2759"/>
<organism evidence="7 8">
    <name type="scientific">Ramularia collo-cygni</name>
    <dbReference type="NCBI Taxonomy" id="112498"/>
    <lineage>
        <taxon>Eukaryota</taxon>
        <taxon>Fungi</taxon>
        <taxon>Dikarya</taxon>
        <taxon>Ascomycota</taxon>
        <taxon>Pezizomycotina</taxon>
        <taxon>Dothideomycetes</taxon>
        <taxon>Dothideomycetidae</taxon>
        <taxon>Mycosphaerellales</taxon>
        <taxon>Mycosphaerellaceae</taxon>
        <taxon>Ramularia</taxon>
    </lineage>
</organism>
<sequence length="367" mass="39182">MPALPSTQTLVVQNKDAGQAGRLPLAVVSGRPLPQLRTDHDLLVRVLAVGLNPVDMKMVKNFFMEDTPTGCDFCGIVELAGPASRISAGSRVVAGELPYRPDNQHHGGFAQYAVADSRNAFVVPEDWSDTLAAGLGNLSWGTVGLAMSKIEALGLTGIPSAPSEKPLPVLVYGAGTATGVVAIQMLKQSGYTVIGVCSEKSAERAIACGAIGTADYTSPDCISRIQELAHGMPIKHALDCITQPDTVEICYSVLARLGARYVCLENCPESWRPRKSVKVNVVMGYEMLPYDIDLGNSLYTRKSNAQSVQITRVWVEEVQKLVDAGSIKPLPIEELEGGFHGIIEGLEMIQKEQAGGRKLVVRVSGGV</sequence>
<evidence type="ECO:0000256" key="3">
    <source>
        <dbReference type="ARBA" id="ARBA00022741"/>
    </source>
</evidence>
<dbReference type="EMBL" id="FJUY01000014">
    <property type="protein sequence ID" value="CZT22762.1"/>
    <property type="molecule type" value="Genomic_DNA"/>
</dbReference>
<dbReference type="PANTHER" id="PTHR45348">
    <property type="entry name" value="HYPOTHETICAL OXIDOREDUCTASE (EUROFUNG)"/>
    <property type="match status" value="1"/>
</dbReference>
<dbReference type="RefSeq" id="XP_023629486.1">
    <property type="nucleotide sequence ID" value="XM_023773718.1"/>
</dbReference>
<keyword evidence="3" id="KW-0547">Nucleotide-binding</keyword>
<dbReference type="Gene3D" id="3.90.180.10">
    <property type="entry name" value="Medium-chain alcohol dehydrogenases, catalytic domain"/>
    <property type="match status" value="1"/>
</dbReference>
<dbReference type="InterPro" id="IPR013154">
    <property type="entry name" value="ADH-like_N"/>
</dbReference>
<evidence type="ECO:0000256" key="1">
    <source>
        <dbReference type="ARBA" id="ARBA00008072"/>
    </source>
</evidence>
<evidence type="ECO:0000313" key="8">
    <source>
        <dbReference type="Proteomes" id="UP000225277"/>
    </source>
</evidence>
<dbReference type="PANTHER" id="PTHR45348:SF1">
    <property type="entry name" value="TRANS-ENOYL REDUCTASE STHE"/>
    <property type="match status" value="1"/>
</dbReference>
<dbReference type="GO" id="GO:0016651">
    <property type="term" value="F:oxidoreductase activity, acting on NAD(P)H"/>
    <property type="evidence" value="ECO:0007669"/>
    <property type="project" value="InterPro"/>
</dbReference>
<protein>
    <submittedName>
        <fullName evidence="7">Related to toxD protein</fullName>
    </submittedName>
</protein>
<accession>A0A2D3VCN2</accession>
<dbReference type="Pfam" id="PF08240">
    <property type="entry name" value="ADH_N"/>
    <property type="match status" value="1"/>
</dbReference>
<feature type="domain" description="Enoyl reductase (ER)" evidence="6">
    <location>
        <begin position="21"/>
        <end position="361"/>
    </location>
</feature>
<dbReference type="AlphaFoldDB" id="A0A2D3VCN2"/>
<keyword evidence="4" id="KW-0521">NADP</keyword>
<dbReference type="InterPro" id="IPR020843">
    <property type="entry name" value="ER"/>
</dbReference>